<feature type="transmembrane region" description="Helical" evidence="1">
    <location>
        <begin position="21"/>
        <end position="43"/>
    </location>
</feature>
<dbReference type="RefSeq" id="WP_343892714.1">
    <property type="nucleotide sequence ID" value="NZ_BAAAEH010000061.1"/>
</dbReference>
<keyword evidence="1" id="KW-0812">Transmembrane</keyword>
<protein>
    <submittedName>
        <fullName evidence="2">Uncharacterized protein</fullName>
    </submittedName>
</protein>
<reference evidence="2 3" key="1">
    <citation type="submission" date="2024-05" db="EMBL/GenBank/DDBJ databases">
        <authorList>
            <person name="Liu Q."/>
            <person name="Xin Y.-H."/>
        </authorList>
    </citation>
    <scope>NUCLEOTIDE SEQUENCE [LARGE SCALE GENOMIC DNA]</scope>
    <source>
        <strain evidence="2 3">CGMCC 1.10181</strain>
    </source>
</reference>
<keyword evidence="1" id="KW-0472">Membrane</keyword>
<organism evidence="2 3">
    <name type="scientific">Sphingomonas oligophenolica</name>
    <dbReference type="NCBI Taxonomy" id="301154"/>
    <lineage>
        <taxon>Bacteria</taxon>
        <taxon>Pseudomonadati</taxon>
        <taxon>Pseudomonadota</taxon>
        <taxon>Alphaproteobacteria</taxon>
        <taxon>Sphingomonadales</taxon>
        <taxon>Sphingomonadaceae</taxon>
        <taxon>Sphingomonas</taxon>
    </lineage>
</organism>
<dbReference type="EMBL" id="JBDIME010000020">
    <property type="protein sequence ID" value="MEN2791809.1"/>
    <property type="molecule type" value="Genomic_DNA"/>
</dbReference>
<keyword evidence="3" id="KW-1185">Reference proteome</keyword>
<gene>
    <name evidence="2" type="ORF">ABC974_19410</name>
</gene>
<keyword evidence="1" id="KW-1133">Transmembrane helix</keyword>
<evidence type="ECO:0000313" key="3">
    <source>
        <dbReference type="Proteomes" id="UP001419910"/>
    </source>
</evidence>
<sequence>MTTKILVMSGRATALAHRQPRLAVGGSMLFCIILAEIVTAMVLHGGAA</sequence>
<evidence type="ECO:0000256" key="1">
    <source>
        <dbReference type="SAM" id="Phobius"/>
    </source>
</evidence>
<accession>A0ABU9Y7L7</accession>
<name>A0ABU9Y7L7_9SPHN</name>
<evidence type="ECO:0000313" key="2">
    <source>
        <dbReference type="EMBL" id="MEN2791809.1"/>
    </source>
</evidence>
<comment type="caution">
    <text evidence="2">The sequence shown here is derived from an EMBL/GenBank/DDBJ whole genome shotgun (WGS) entry which is preliminary data.</text>
</comment>
<proteinExistence type="predicted"/>
<dbReference type="Proteomes" id="UP001419910">
    <property type="component" value="Unassembled WGS sequence"/>
</dbReference>